<comment type="caution">
    <text evidence="2">The sequence shown here is derived from an EMBL/GenBank/DDBJ whole genome shotgun (WGS) entry which is preliminary data.</text>
</comment>
<evidence type="ECO:0000313" key="2">
    <source>
        <dbReference type="EMBL" id="MQR01001.1"/>
    </source>
</evidence>
<proteinExistence type="predicted"/>
<dbReference type="EMBL" id="WINI01000004">
    <property type="protein sequence ID" value="MQR01001.1"/>
    <property type="molecule type" value="Genomic_DNA"/>
</dbReference>
<protein>
    <submittedName>
        <fullName evidence="2">Transporter</fullName>
    </submittedName>
</protein>
<name>A0A843YUK4_9BURK</name>
<dbReference type="InterPro" id="IPR025737">
    <property type="entry name" value="FApF"/>
</dbReference>
<keyword evidence="3" id="KW-1185">Reference proteome</keyword>
<dbReference type="OrthoDB" id="9809066at2"/>
<accession>A0A843YUK4</accession>
<reference evidence="2 3" key="1">
    <citation type="submission" date="2019-10" db="EMBL/GenBank/DDBJ databases">
        <title>Glaciimonas soli sp. nov., a psychrophilic bacterium isolated from the forest soil of a high elevation mountain in Taiwan.</title>
        <authorList>
            <person name="Wang L.-T."/>
            <person name="Shieh W.Y."/>
        </authorList>
    </citation>
    <scope>NUCLEOTIDE SEQUENCE [LARGE SCALE GENOMIC DNA]</scope>
    <source>
        <strain evidence="2 3">GS1</strain>
    </source>
</reference>
<sequence>MGNAMRIVRLCFQIAVIYSAGTSIAFADEDLQAKLANPVADLISVPFQWTTYNNAGSQETPRQTLNIQPVYPMNLGGGWSLINRAILPISSDPGHVPGQDRVTGLGDITYEGFFAPTPTKKGGLIWGFGPIFVMPTATDDRLGQGKWQAGPAFLALQETAKWTVGGLVTQVWSFAGDGQRKNVNYFSLQPIISYRINPKYSLGYIGTVTGDWTEHQSGERWTVPIGAALSVLTKPKNFVPLNFSAGVGYNAVKPSDAPDWYFRFQVTLIFPK</sequence>
<dbReference type="Pfam" id="PF13557">
    <property type="entry name" value="Phenol_MetA_deg"/>
    <property type="match status" value="1"/>
</dbReference>
<dbReference type="AlphaFoldDB" id="A0A843YUK4"/>
<dbReference type="Proteomes" id="UP000451565">
    <property type="component" value="Unassembled WGS sequence"/>
</dbReference>
<evidence type="ECO:0000313" key="3">
    <source>
        <dbReference type="Proteomes" id="UP000451565"/>
    </source>
</evidence>
<feature type="signal peptide" evidence="1">
    <location>
        <begin position="1"/>
        <end position="27"/>
    </location>
</feature>
<organism evidence="2 3">
    <name type="scientific">Glaciimonas soli</name>
    <dbReference type="NCBI Taxonomy" id="2590999"/>
    <lineage>
        <taxon>Bacteria</taxon>
        <taxon>Pseudomonadati</taxon>
        <taxon>Pseudomonadota</taxon>
        <taxon>Betaproteobacteria</taxon>
        <taxon>Burkholderiales</taxon>
        <taxon>Oxalobacteraceae</taxon>
        <taxon>Glaciimonas</taxon>
    </lineage>
</organism>
<keyword evidence="1" id="KW-0732">Signal</keyword>
<evidence type="ECO:0000256" key="1">
    <source>
        <dbReference type="SAM" id="SignalP"/>
    </source>
</evidence>
<feature type="chain" id="PRO_5032378575" evidence="1">
    <location>
        <begin position="28"/>
        <end position="272"/>
    </location>
</feature>
<gene>
    <name evidence="2" type="ORF">GEV47_09935</name>
</gene>